<evidence type="ECO:0000313" key="2">
    <source>
        <dbReference type="Proteomes" id="UP001605036"/>
    </source>
</evidence>
<keyword evidence="2" id="KW-1185">Reference proteome</keyword>
<gene>
    <name evidence="1" type="ORF">R1flu_009143</name>
</gene>
<evidence type="ECO:0000313" key="1">
    <source>
        <dbReference type="EMBL" id="KAL2641556.1"/>
    </source>
</evidence>
<proteinExistence type="predicted"/>
<protein>
    <submittedName>
        <fullName evidence="1">Uncharacterized protein</fullName>
    </submittedName>
</protein>
<dbReference type="Proteomes" id="UP001605036">
    <property type="component" value="Unassembled WGS sequence"/>
</dbReference>
<dbReference type="Gene3D" id="1.10.510.10">
    <property type="entry name" value="Transferase(Phosphotransferase) domain 1"/>
    <property type="match status" value="1"/>
</dbReference>
<dbReference type="EMBL" id="JBHFFA010000002">
    <property type="protein sequence ID" value="KAL2641556.1"/>
    <property type="molecule type" value="Genomic_DNA"/>
</dbReference>
<dbReference type="AlphaFoldDB" id="A0ABD1Z190"/>
<comment type="caution">
    <text evidence="1">The sequence shown here is derived from an EMBL/GenBank/DDBJ whole genome shotgun (WGS) entry which is preliminary data.</text>
</comment>
<organism evidence="1 2">
    <name type="scientific">Riccia fluitans</name>
    <dbReference type="NCBI Taxonomy" id="41844"/>
    <lineage>
        <taxon>Eukaryota</taxon>
        <taxon>Viridiplantae</taxon>
        <taxon>Streptophyta</taxon>
        <taxon>Embryophyta</taxon>
        <taxon>Marchantiophyta</taxon>
        <taxon>Marchantiopsida</taxon>
        <taxon>Marchantiidae</taxon>
        <taxon>Marchantiales</taxon>
        <taxon>Ricciaceae</taxon>
        <taxon>Riccia</taxon>
    </lineage>
</organism>
<reference evidence="1 2" key="1">
    <citation type="submission" date="2024-09" db="EMBL/GenBank/DDBJ databases">
        <title>Chromosome-scale assembly of Riccia fluitans.</title>
        <authorList>
            <person name="Paukszto L."/>
            <person name="Sawicki J."/>
            <person name="Karawczyk K."/>
            <person name="Piernik-Szablinska J."/>
            <person name="Szczecinska M."/>
            <person name="Mazdziarz M."/>
        </authorList>
    </citation>
    <scope>NUCLEOTIDE SEQUENCE [LARGE SCALE GENOMIC DNA]</scope>
    <source>
        <strain evidence="1">Rf_01</strain>
        <tissue evidence="1">Aerial parts of the thallus</tissue>
    </source>
</reference>
<sequence length="117" mass="12918">MLLSLLDKELTEDHNEEEVVLVLEMALACCQYDSAKRPTRTQVVNKLMKHGDVAVDIVPEVIHRPGLEVIESQSLQTVHEDESEESSLLASSSALVVQGSPSTNELANMLYSRRASL</sequence>
<accession>A0ABD1Z190</accession>
<name>A0ABD1Z190_9MARC</name>